<dbReference type="InterPro" id="IPR005804">
    <property type="entry name" value="FA_desaturase_dom"/>
</dbReference>
<evidence type="ECO:0000313" key="4">
    <source>
        <dbReference type="Proteomes" id="UP001156641"/>
    </source>
</evidence>
<organism evidence="3 4">
    <name type="scientific">Acidocella aquatica</name>
    <dbReference type="NCBI Taxonomy" id="1922313"/>
    <lineage>
        <taxon>Bacteria</taxon>
        <taxon>Pseudomonadati</taxon>
        <taxon>Pseudomonadota</taxon>
        <taxon>Alphaproteobacteria</taxon>
        <taxon>Acetobacterales</taxon>
        <taxon>Acidocellaceae</taxon>
        <taxon>Acidocella</taxon>
    </lineage>
</organism>
<comment type="caution">
    <text evidence="3">The sequence shown here is derived from an EMBL/GenBank/DDBJ whole genome shotgun (WGS) entry which is preliminary data.</text>
</comment>
<name>A0ABQ6A5L2_9PROT</name>
<reference evidence="4" key="1">
    <citation type="journal article" date="2019" name="Int. J. Syst. Evol. Microbiol.">
        <title>The Global Catalogue of Microorganisms (GCM) 10K type strain sequencing project: providing services to taxonomists for standard genome sequencing and annotation.</title>
        <authorList>
            <consortium name="The Broad Institute Genomics Platform"/>
            <consortium name="The Broad Institute Genome Sequencing Center for Infectious Disease"/>
            <person name="Wu L."/>
            <person name="Ma J."/>
        </authorList>
    </citation>
    <scope>NUCLEOTIDE SEQUENCE [LARGE SCALE GENOMIC DNA]</scope>
    <source>
        <strain evidence="4">NBRC 112502</strain>
    </source>
</reference>
<feature type="transmembrane region" description="Helical" evidence="1">
    <location>
        <begin position="211"/>
        <end position="237"/>
    </location>
</feature>
<keyword evidence="1" id="KW-0472">Membrane</keyword>
<dbReference type="PANTHER" id="PTHR19353">
    <property type="entry name" value="FATTY ACID DESATURASE 2"/>
    <property type="match status" value="1"/>
</dbReference>
<accession>A0ABQ6A5L2</accession>
<evidence type="ECO:0000259" key="2">
    <source>
        <dbReference type="Pfam" id="PF00487"/>
    </source>
</evidence>
<dbReference type="EMBL" id="BSOS01000058">
    <property type="protein sequence ID" value="GLR67136.1"/>
    <property type="molecule type" value="Genomic_DNA"/>
</dbReference>
<dbReference type="Proteomes" id="UP001156641">
    <property type="component" value="Unassembled WGS sequence"/>
</dbReference>
<sequence>MKPSWKNYRLREMHAENTTSHDGKDMGITADAVWYSCAIDRKKMKELIRRSDGPALRFFGLWLGLLAASAIAAFFSWGSWWALPAFFVYGVLYAAADHRHHELSHGTAFRTRWLNEALFHLCAFMTLREGFYYRWSHTRHHTHTLLVGRDPEIAAPRPPKVLMQFLDFFFIHDGFVQLGRLLRNASGDLTEDGKHFVPDGQRHRVILASRIYLGMILAVILGCAATHSILPAMFVILPRFYGGFFSQLFNLTQHAGLNEDVLDHRLNTRTIIMNPVFSFLYANMNYHIEHHMFPMVPFYRLPELHELIKADCPPPYAGVWAAWAELLPALIRQRQEPSYFIQRQPPAQREPVGLREALA</sequence>
<feature type="transmembrane region" description="Helical" evidence="1">
    <location>
        <begin position="55"/>
        <end position="74"/>
    </location>
</feature>
<dbReference type="PANTHER" id="PTHR19353:SF19">
    <property type="entry name" value="DELTA(5) FATTY ACID DESATURASE C-RELATED"/>
    <property type="match status" value="1"/>
</dbReference>
<keyword evidence="4" id="KW-1185">Reference proteome</keyword>
<proteinExistence type="predicted"/>
<gene>
    <name evidence="3" type="ORF">GCM10010909_18170</name>
</gene>
<feature type="domain" description="Fatty acid desaturase" evidence="2">
    <location>
        <begin position="79"/>
        <end position="321"/>
    </location>
</feature>
<dbReference type="Pfam" id="PF00487">
    <property type="entry name" value="FA_desaturase"/>
    <property type="match status" value="1"/>
</dbReference>
<keyword evidence="1" id="KW-0812">Transmembrane</keyword>
<keyword evidence="1" id="KW-1133">Transmembrane helix</keyword>
<evidence type="ECO:0000256" key="1">
    <source>
        <dbReference type="SAM" id="Phobius"/>
    </source>
</evidence>
<evidence type="ECO:0000313" key="3">
    <source>
        <dbReference type="EMBL" id="GLR67136.1"/>
    </source>
</evidence>
<dbReference type="InterPro" id="IPR012171">
    <property type="entry name" value="Fatty_acid_desaturase"/>
</dbReference>
<feature type="transmembrane region" description="Helical" evidence="1">
    <location>
        <begin position="80"/>
        <end position="96"/>
    </location>
</feature>
<protein>
    <submittedName>
        <fullName evidence="3">Fatty acid desaturase</fullName>
    </submittedName>
</protein>